<dbReference type="EC" id="3.1.3.84" evidence="3"/>
<dbReference type="OrthoDB" id="2155246at2759"/>
<feature type="domain" description="Macro" evidence="7">
    <location>
        <begin position="1"/>
        <end position="164"/>
    </location>
</feature>
<dbReference type="AlphaFoldDB" id="A0A9P4HMD3"/>
<dbReference type="GO" id="GO:0140291">
    <property type="term" value="P:peptidyl-glutamate ADP-deribosylation"/>
    <property type="evidence" value="ECO:0007669"/>
    <property type="project" value="TreeGrafter"/>
</dbReference>
<reference evidence="8" key="1">
    <citation type="journal article" date="2020" name="Stud. Mycol.">
        <title>101 Dothideomycetes genomes: a test case for predicting lifestyles and emergence of pathogens.</title>
        <authorList>
            <person name="Haridas S."/>
            <person name="Albert R."/>
            <person name="Binder M."/>
            <person name="Bloem J."/>
            <person name="Labutti K."/>
            <person name="Salamov A."/>
            <person name="Andreopoulos B."/>
            <person name="Baker S."/>
            <person name="Barry K."/>
            <person name="Bills G."/>
            <person name="Bluhm B."/>
            <person name="Cannon C."/>
            <person name="Castanera R."/>
            <person name="Culley D."/>
            <person name="Daum C."/>
            <person name="Ezra D."/>
            <person name="Gonzalez J."/>
            <person name="Henrissat B."/>
            <person name="Kuo A."/>
            <person name="Liang C."/>
            <person name="Lipzen A."/>
            <person name="Lutzoni F."/>
            <person name="Magnuson J."/>
            <person name="Mondo S."/>
            <person name="Nolan M."/>
            <person name="Ohm R."/>
            <person name="Pangilinan J."/>
            <person name="Park H.-J."/>
            <person name="Ramirez L."/>
            <person name="Alfaro M."/>
            <person name="Sun H."/>
            <person name="Tritt A."/>
            <person name="Yoshinaga Y."/>
            <person name="Zwiers L.-H."/>
            <person name="Turgeon B."/>
            <person name="Goodwin S."/>
            <person name="Spatafora J."/>
            <person name="Crous P."/>
            <person name="Grigoriev I."/>
        </authorList>
    </citation>
    <scope>NUCLEOTIDE SEQUENCE</scope>
    <source>
        <strain evidence="8">CBS 121410</strain>
    </source>
</reference>
<keyword evidence="5" id="KW-0378">Hydrolase</keyword>
<dbReference type="InterPro" id="IPR043472">
    <property type="entry name" value="Macro_dom-like"/>
</dbReference>
<dbReference type="PROSITE" id="PS51154">
    <property type="entry name" value="MACRO"/>
    <property type="match status" value="1"/>
</dbReference>
<keyword evidence="9" id="KW-1185">Reference proteome</keyword>
<comment type="caution">
    <text evidence="8">The sequence shown here is derived from an EMBL/GenBank/DDBJ whole genome shotgun (WGS) entry which is preliminary data.</text>
</comment>
<evidence type="ECO:0000259" key="7">
    <source>
        <dbReference type="PROSITE" id="PS51154"/>
    </source>
</evidence>
<dbReference type="PANTHER" id="PTHR12521">
    <property type="entry name" value="PROTEIN C6ORF130"/>
    <property type="match status" value="1"/>
</dbReference>
<dbReference type="Gene3D" id="3.40.220.10">
    <property type="entry name" value="Leucine Aminopeptidase, subunit E, domain 1"/>
    <property type="match status" value="1"/>
</dbReference>
<dbReference type="InterPro" id="IPR002589">
    <property type="entry name" value="Macro_dom"/>
</dbReference>
<comment type="function">
    <text evidence="1">Highly specific phosphatase involved in the metabolism of ADP-ribose 1''-phosphate (Appr1p) which is produced as a consequence of tRNA splicing.</text>
</comment>
<organism evidence="8 9">
    <name type="scientific">Saccharata proteae CBS 121410</name>
    <dbReference type="NCBI Taxonomy" id="1314787"/>
    <lineage>
        <taxon>Eukaryota</taxon>
        <taxon>Fungi</taxon>
        <taxon>Dikarya</taxon>
        <taxon>Ascomycota</taxon>
        <taxon>Pezizomycotina</taxon>
        <taxon>Dothideomycetes</taxon>
        <taxon>Dothideomycetes incertae sedis</taxon>
        <taxon>Botryosphaeriales</taxon>
        <taxon>Saccharataceae</taxon>
        <taxon>Saccharata</taxon>
    </lineage>
</organism>
<dbReference type="EMBL" id="ML978779">
    <property type="protein sequence ID" value="KAF2083467.1"/>
    <property type="molecule type" value="Genomic_DNA"/>
</dbReference>
<evidence type="ECO:0000313" key="9">
    <source>
        <dbReference type="Proteomes" id="UP000799776"/>
    </source>
</evidence>
<evidence type="ECO:0000256" key="2">
    <source>
        <dbReference type="ARBA" id="ARBA00006575"/>
    </source>
</evidence>
<dbReference type="GO" id="GO:0004721">
    <property type="term" value="F:phosphoprotein phosphatase activity"/>
    <property type="evidence" value="ECO:0007669"/>
    <property type="project" value="UniProtKB-KW"/>
</dbReference>
<dbReference type="SUPFAM" id="SSF52949">
    <property type="entry name" value="Macro domain-like"/>
    <property type="match status" value="1"/>
</dbReference>
<evidence type="ECO:0000256" key="6">
    <source>
        <dbReference type="ARBA" id="ARBA00034427"/>
    </source>
</evidence>
<accession>A0A9P4HMD3</accession>
<evidence type="ECO:0000256" key="3">
    <source>
        <dbReference type="ARBA" id="ARBA00012983"/>
    </source>
</evidence>
<keyword evidence="5" id="KW-0904">Protein phosphatase</keyword>
<dbReference type="CDD" id="cd02901">
    <property type="entry name" value="Macro_Poa1p-like"/>
    <property type="match status" value="1"/>
</dbReference>
<dbReference type="PANTHER" id="PTHR12521:SF0">
    <property type="entry name" value="ADP-RIBOSE GLYCOHYDROLASE OARD1"/>
    <property type="match status" value="1"/>
</dbReference>
<sequence length="164" mass="18038">MEEVGDIFDAPENSVLIHACNSLGEWGAGIASAFQRRYPNAYKEHIKHCKGFEDGIAPTGTAQLIPPANGDSPRHYIGCLFTSVRFGNSRDAPGTILANTGPAMLDLLRQIREVKKDNPVAEIRICRINSGLFHVPWPSTEAVLNGIDLEEGMETEMTMFQRPT</sequence>
<comment type="catalytic activity">
    <reaction evidence="6">
        <text>ADP-alpha-D-ribose 1''-phosphate + H2O = ADP-D-ribose + phosphate</text>
        <dbReference type="Rhea" id="RHEA:25029"/>
        <dbReference type="ChEBI" id="CHEBI:15377"/>
        <dbReference type="ChEBI" id="CHEBI:43474"/>
        <dbReference type="ChEBI" id="CHEBI:57967"/>
        <dbReference type="ChEBI" id="CHEBI:58753"/>
        <dbReference type="EC" id="3.1.3.84"/>
    </reaction>
</comment>
<gene>
    <name evidence="8" type="ORF">K490DRAFT_51567</name>
</gene>
<evidence type="ECO:0000256" key="1">
    <source>
        <dbReference type="ARBA" id="ARBA00002432"/>
    </source>
</evidence>
<dbReference type="Proteomes" id="UP000799776">
    <property type="component" value="Unassembled WGS sequence"/>
</dbReference>
<evidence type="ECO:0000256" key="5">
    <source>
        <dbReference type="ARBA" id="ARBA00022912"/>
    </source>
</evidence>
<evidence type="ECO:0000256" key="4">
    <source>
        <dbReference type="ARBA" id="ARBA00019744"/>
    </source>
</evidence>
<dbReference type="InterPro" id="IPR050892">
    <property type="entry name" value="ADP-ribose_metab_enzymes"/>
</dbReference>
<comment type="similarity">
    <text evidence="2">Belongs to the POA1 family.</text>
</comment>
<name>A0A9P4HMD3_9PEZI</name>
<proteinExistence type="inferred from homology"/>
<protein>
    <recommendedName>
        <fullName evidence="4">ADP-ribose 1''-phosphate phosphatase</fullName>
        <ecNumber evidence="3">3.1.3.84</ecNumber>
    </recommendedName>
</protein>
<evidence type="ECO:0000313" key="8">
    <source>
        <dbReference type="EMBL" id="KAF2083467.1"/>
    </source>
</evidence>
<dbReference type="Pfam" id="PF01661">
    <property type="entry name" value="Macro"/>
    <property type="match status" value="1"/>
</dbReference>